<name>A0A7W5CD25_9BACL</name>
<accession>A0A7W5CD25</accession>
<gene>
    <name evidence="3" type="ORF">FHS16_004971</name>
</gene>
<feature type="region of interest" description="Disordered" evidence="1">
    <location>
        <begin position="30"/>
        <end position="99"/>
    </location>
</feature>
<dbReference type="Proteomes" id="UP000518605">
    <property type="component" value="Unassembled WGS sequence"/>
</dbReference>
<dbReference type="RefSeq" id="WP_183569057.1">
    <property type="nucleotide sequence ID" value="NZ_CBCSLB010000019.1"/>
</dbReference>
<evidence type="ECO:0000313" key="3">
    <source>
        <dbReference type="EMBL" id="MBB3154889.1"/>
    </source>
</evidence>
<proteinExistence type="predicted"/>
<keyword evidence="2" id="KW-0732">Signal</keyword>
<evidence type="ECO:0008006" key="5">
    <source>
        <dbReference type="Google" id="ProtNLM"/>
    </source>
</evidence>
<feature type="signal peptide" evidence="2">
    <location>
        <begin position="1"/>
        <end position="27"/>
    </location>
</feature>
<evidence type="ECO:0000256" key="1">
    <source>
        <dbReference type="SAM" id="MobiDB-lite"/>
    </source>
</evidence>
<evidence type="ECO:0000256" key="2">
    <source>
        <dbReference type="SAM" id="SignalP"/>
    </source>
</evidence>
<feature type="chain" id="PRO_5039015938" description="Lipoprotein" evidence="2">
    <location>
        <begin position="28"/>
        <end position="166"/>
    </location>
</feature>
<feature type="compositionally biased region" description="Low complexity" evidence="1">
    <location>
        <begin position="70"/>
        <end position="80"/>
    </location>
</feature>
<reference evidence="3 4" key="1">
    <citation type="submission" date="2020-08" db="EMBL/GenBank/DDBJ databases">
        <title>Genomic Encyclopedia of Type Strains, Phase III (KMG-III): the genomes of soil and plant-associated and newly described type strains.</title>
        <authorList>
            <person name="Whitman W."/>
        </authorList>
    </citation>
    <scope>NUCLEOTIDE SEQUENCE [LARGE SCALE GENOMIC DNA]</scope>
    <source>
        <strain evidence="3 4">CECT 8234</strain>
    </source>
</reference>
<dbReference type="EMBL" id="JACHXW010000019">
    <property type="protein sequence ID" value="MBB3154889.1"/>
    <property type="molecule type" value="Genomic_DNA"/>
</dbReference>
<protein>
    <recommendedName>
        <fullName evidence="5">Lipoprotein</fullName>
    </recommendedName>
</protein>
<sequence length="166" mass="17418">MMNSSRRKKSKKAAAGAVLLAVMLATAACGGANGNKPAAGNDQPGNVEESPIVTDLPEESGVLDPDVSEPEPTAEPTATADNESPTEAPAGPIKVNEGKYSGLIDSHSIEIETAAGAVPLQITDEFKSQLEALPDDANVKFEYTEKSIEGDDTVKQNWLVKIEEVK</sequence>
<comment type="caution">
    <text evidence="3">The sequence shown here is derived from an EMBL/GenBank/DDBJ whole genome shotgun (WGS) entry which is preliminary data.</text>
</comment>
<dbReference type="PROSITE" id="PS51257">
    <property type="entry name" value="PROKAR_LIPOPROTEIN"/>
    <property type="match status" value="1"/>
</dbReference>
<dbReference type="AlphaFoldDB" id="A0A7W5CD25"/>
<feature type="compositionally biased region" description="Low complexity" evidence="1">
    <location>
        <begin position="30"/>
        <end position="41"/>
    </location>
</feature>
<keyword evidence="4" id="KW-1185">Reference proteome</keyword>
<organism evidence="3 4">
    <name type="scientific">Paenibacillus endophyticus</name>
    <dbReference type="NCBI Taxonomy" id="1294268"/>
    <lineage>
        <taxon>Bacteria</taxon>
        <taxon>Bacillati</taxon>
        <taxon>Bacillota</taxon>
        <taxon>Bacilli</taxon>
        <taxon>Bacillales</taxon>
        <taxon>Paenibacillaceae</taxon>
        <taxon>Paenibacillus</taxon>
    </lineage>
</organism>
<evidence type="ECO:0000313" key="4">
    <source>
        <dbReference type="Proteomes" id="UP000518605"/>
    </source>
</evidence>